<feature type="chain" id="PRO_5005893542" evidence="1">
    <location>
        <begin position="25"/>
        <end position="142"/>
    </location>
</feature>
<keyword evidence="2" id="KW-1185">Reference proteome</keyword>
<protein>
    <submittedName>
        <fullName evidence="3">Secreted protein</fullName>
    </submittedName>
</protein>
<name>A0A0N5AZ41_9BILA</name>
<accession>A0A0N5AZ41</accession>
<evidence type="ECO:0000313" key="2">
    <source>
        <dbReference type="Proteomes" id="UP000046393"/>
    </source>
</evidence>
<keyword evidence="1" id="KW-0732">Signal</keyword>
<sequence length="142" mass="16381">MQSVITKCLIILVILLALAKLSEPCGYVLTLVSKTDKPFYAEVKTPATKQEFDWYYFKKKNTQASFKVHAPNKKCGEKKTFIRLYQKKGDKYKLVAQKSTYLASKNGTITVEVTNSFNKKFNIEWTGRRNVIRSDFVKILNI</sequence>
<dbReference type="WBParaSite" id="SMUV_0001025701-mRNA-1">
    <property type="protein sequence ID" value="SMUV_0001025701-mRNA-1"/>
    <property type="gene ID" value="SMUV_0001025701"/>
</dbReference>
<evidence type="ECO:0000256" key="1">
    <source>
        <dbReference type="SAM" id="SignalP"/>
    </source>
</evidence>
<evidence type="ECO:0000313" key="3">
    <source>
        <dbReference type="WBParaSite" id="SMUV_0001025701-mRNA-1"/>
    </source>
</evidence>
<feature type="signal peptide" evidence="1">
    <location>
        <begin position="1"/>
        <end position="24"/>
    </location>
</feature>
<organism evidence="2 3">
    <name type="scientific">Syphacia muris</name>
    <dbReference type="NCBI Taxonomy" id="451379"/>
    <lineage>
        <taxon>Eukaryota</taxon>
        <taxon>Metazoa</taxon>
        <taxon>Ecdysozoa</taxon>
        <taxon>Nematoda</taxon>
        <taxon>Chromadorea</taxon>
        <taxon>Rhabditida</taxon>
        <taxon>Spirurina</taxon>
        <taxon>Oxyuridomorpha</taxon>
        <taxon>Oxyuroidea</taxon>
        <taxon>Oxyuridae</taxon>
        <taxon>Syphacia</taxon>
    </lineage>
</organism>
<proteinExistence type="predicted"/>
<dbReference type="Proteomes" id="UP000046393">
    <property type="component" value="Unplaced"/>
</dbReference>
<reference evidence="3" key="1">
    <citation type="submission" date="2017-02" db="UniProtKB">
        <authorList>
            <consortium name="WormBaseParasite"/>
        </authorList>
    </citation>
    <scope>IDENTIFICATION</scope>
</reference>
<dbReference type="AlphaFoldDB" id="A0A0N5AZ41"/>